<organism evidence="1 2">
    <name type="scientific">Acaulospora colombiana</name>
    <dbReference type="NCBI Taxonomy" id="27376"/>
    <lineage>
        <taxon>Eukaryota</taxon>
        <taxon>Fungi</taxon>
        <taxon>Fungi incertae sedis</taxon>
        <taxon>Mucoromycota</taxon>
        <taxon>Glomeromycotina</taxon>
        <taxon>Glomeromycetes</taxon>
        <taxon>Diversisporales</taxon>
        <taxon>Acaulosporaceae</taxon>
        <taxon>Acaulospora</taxon>
    </lineage>
</organism>
<accession>A0ACA9L1H1</accession>
<dbReference type="Proteomes" id="UP000789525">
    <property type="component" value="Unassembled WGS sequence"/>
</dbReference>
<evidence type="ECO:0000313" key="2">
    <source>
        <dbReference type="Proteomes" id="UP000789525"/>
    </source>
</evidence>
<reference evidence="1" key="1">
    <citation type="submission" date="2021-06" db="EMBL/GenBank/DDBJ databases">
        <authorList>
            <person name="Kallberg Y."/>
            <person name="Tangrot J."/>
            <person name="Rosling A."/>
        </authorList>
    </citation>
    <scope>NUCLEOTIDE SEQUENCE</scope>
    <source>
        <strain evidence="1">CL356</strain>
    </source>
</reference>
<protein>
    <submittedName>
        <fullName evidence="1">10026_t:CDS:1</fullName>
    </submittedName>
</protein>
<keyword evidence="2" id="KW-1185">Reference proteome</keyword>
<evidence type="ECO:0000313" key="1">
    <source>
        <dbReference type="EMBL" id="CAG8505688.1"/>
    </source>
</evidence>
<feature type="non-terminal residue" evidence="1">
    <location>
        <position position="75"/>
    </location>
</feature>
<sequence>MKAATRSVLVNLPLPRLPILSAVKDSPFKDLSKDIRNQVKINVPGTSAFQCDIEGVDVDTIVGCYFVVKKNSEEI</sequence>
<gene>
    <name evidence="1" type="ORF">ACOLOM_LOCUS2994</name>
</gene>
<dbReference type="EMBL" id="CAJVPT010004236">
    <property type="protein sequence ID" value="CAG8505688.1"/>
    <property type="molecule type" value="Genomic_DNA"/>
</dbReference>
<comment type="caution">
    <text evidence="1">The sequence shown here is derived from an EMBL/GenBank/DDBJ whole genome shotgun (WGS) entry which is preliminary data.</text>
</comment>
<proteinExistence type="predicted"/>
<name>A0ACA9L1H1_9GLOM</name>